<proteinExistence type="predicted"/>
<dbReference type="EMBL" id="JBHSMQ010000001">
    <property type="protein sequence ID" value="MFC5454115.1"/>
    <property type="molecule type" value="Genomic_DNA"/>
</dbReference>
<organism evidence="2 3">
    <name type="scientific">Prosthecobacter fluviatilis</name>
    <dbReference type="NCBI Taxonomy" id="445931"/>
    <lineage>
        <taxon>Bacteria</taxon>
        <taxon>Pseudomonadati</taxon>
        <taxon>Verrucomicrobiota</taxon>
        <taxon>Verrucomicrobiia</taxon>
        <taxon>Verrucomicrobiales</taxon>
        <taxon>Verrucomicrobiaceae</taxon>
        <taxon>Prosthecobacter</taxon>
    </lineage>
</organism>
<evidence type="ECO:0000256" key="1">
    <source>
        <dbReference type="SAM" id="Phobius"/>
    </source>
</evidence>
<evidence type="ECO:0000313" key="2">
    <source>
        <dbReference type="EMBL" id="MFC5454115.1"/>
    </source>
</evidence>
<dbReference type="Proteomes" id="UP001596052">
    <property type="component" value="Unassembled WGS sequence"/>
</dbReference>
<protein>
    <submittedName>
        <fullName evidence="2">Uncharacterized protein</fullName>
    </submittedName>
</protein>
<sequence>MSNAALLRRFHRVLGLFITGLILSGLTAFPLLHELRLMASWLGIENHAAYVQHAGLKFWIGYVWHGLEVTQAQFPFVAYGTDWLAFGHLMIAVFFIAGPWRDPVANAWVLKVGLFACAAIFPLALICGEIRSIPLSWRLIDCSFGLFGALPLLYCLHLVRQMRQGTSVCP</sequence>
<reference evidence="3" key="1">
    <citation type="journal article" date="2019" name="Int. J. Syst. Evol. Microbiol.">
        <title>The Global Catalogue of Microorganisms (GCM) 10K type strain sequencing project: providing services to taxonomists for standard genome sequencing and annotation.</title>
        <authorList>
            <consortium name="The Broad Institute Genomics Platform"/>
            <consortium name="The Broad Institute Genome Sequencing Center for Infectious Disease"/>
            <person name="Wu L."/>
            <person name="Ma J."/>
        </authorList>
    </citation>
    <scope>NUCLEOTIDE SEQUENCE [LARGE SCALE GENOMIC DNA]</scope>
    <source>
        <strain evidence="3">CGMCC 4.1469</strain>
    </source>
</reference>
<keyword evidence="1" id="KW-0812">Transmembrane</keyword>
<feature type="transmembrane region" description="Helical" evidence="1">
    <location>
        <begin position="83"/>
        <end position="100"/>
    </location>
</feature>
<dbReference type="RefSeq" id="WP_377163856.1">
    <property type="nucleotide sequence ID" value="NZ_JBHSMQ010000001.1"/>
</dbReference>
<evidence type="ECO:0000313" key="3">
    <source>
        <dbReference type="Proteomes" id="UP001596052"/>
    </source>
</evidence>
<keyword evidence="1" id="KW-1133">Transmembrane helix</keyword>
<name>A0ABW0KLB5_9BACT</name>
<keyword evidence="3" id="KW-1185">Reference proteome</keyword>
<gene>
    <name evidence="2" type="ORF">ACFQDI_04525</name>
</gene>
<keyword evidence="1" id="KW-0472">Membrane</keyword>
<feature type="transmembrane region" description="Helical" evidence="1">
    <location>
        <begin position="112"/>
        <end position="131"/>
    </location>
</feature>
<feature type="transmembrane region" description="Helical" evidence="1">
    <location>
        <begin position="137"/>
        <end position="156"/>
    </location>
</feature>
<feature type="transmembrane region" description="Helical" evidence="1">
    <location>
        <begin position="12"/>
        <end position="32"/>
    </location>
</feature>
<accession>A0ABW0KLB5</accession>
<comment type="caution">
    <text evidence="2">The sequence shown here is derived from an EMBL/GenBank/DDBJ whole genome shotgun (WGS) entry which is preliminary data.</text>
</comment>